<evidence type="ECO:0000313" key="5">
    <source>
        <dbReference type="Proteomes" id="UP000247792"/>
    </source>
</evidence>
<feature type="region of interest" description="Disordered" evidence="1">
    <location>
        <begin position="141"/>
        <end position="166"/>
    </location>
</feature>
<dbReference type="OrthoDB" id="273564at2"/>
<dbReference type="RefSeq" id="WP_110254790.1">
    <property type="nucleotide sequence ID" value="NZ_QJKB01000002.1"/>
</dbReference>
<dbReference type="InterPro" id="IPR000253">
    <property type="entry name" value="FHA_dom"/>
</dbReference>
<dbReference type="Gene3D" id="2.60.200.20">
    <property type="match status" value="1"/>
</dbReference>
<proteinExistence type="predicted"/>
<keyword evidence="5" id="KW-1185">Reference proteome</keyword>
<feature type="domain" description="Type VI secretion system FHA" evidence="3">
    <location>
        <begin position="225"/>
        <end position="403"/>
    </location>
</feature>
<evidence type="ECO:0000256" key="1">
    <source>
        <dbReference type="SAM" id="MobiDB-lite"/>
    </source>
</evidence>
<dbReference type="InterPro" id="IPR008984">
    <property type="entry name" value="SMAD_FHA_dom_sf"/>
</dbReference>
<feature type="compositionally biased region" description="Low complexity" evidence="1">
    <location>
        <begin position="145"/>
        <end position="156"/>
    </location>
</feature>
<dbReference type="EMBL" id="QJKB01000002">
    <property type="protein sequence ID" value="PXX45357.1"/>
    <property type="molecule type" value="Genomic_DNA"/>
</dbReference>
<dbReference type="InterPro" id="IPR017735">
    <property type="entry name" value="T6SS_FHA"/>
</dbReference>
<accession>A0A318JBC4</accession>
<gene>
    <name evidence="4" type="ORF">DFR42_102585</name>
</gene>
<organism evidence="4 5">
    <name type="scientific">Undibacterium pigrum</name>
    <dbReference type="NCBI Taxonomy" id="401470"/>
    <lineage>
        <taxon>Bacteria</taxon>
        <taxon>Pseudomonadati</taxon>
        <taxon>Pseudomonadota</taxon>
        <taxon>Betaproteobacteria</taxon>
        <taxon>Burkholderiales</taxon>
        <taxon>Oxalobacteraceae</taxon>
        <taxon>Undibacterium</taxon>
    </lineage>
</organism>
<dbReference type="Pfam" id="PF00498">
    <property type="entry name" value="FHA"/>
    <property type="match status" value="1"/>
</dbReference>
<dbReference type="AlphaFoldDB" id="A0A318JBC4"/>
<reference evidence="4 5" key="1">
    <citation type="submission" date="2018-05" db="EMBL/GenBank/DDBJ databases">
        <title>Genomic Encyclopedia of Type Strains, Phase IV (KMG-IV): sequencing the most valuable type-strain genomes for metagenomic binning, comparative biology and taxonomic classification.</title>
        <authorList>
            <person name="Goeker M."/>
        </authorList>
    </citation>
    <scope>NUCLEOTIDE SEQUENCE [LARGE SCALE GENOMIC DNA]</scope>
    <source>
        <strain evidence="4 5">DSM 19792</strain>
    </source>
</reference>
<comment type="caution">
    <text evidence="4">The sequence shown here is derived from an EMBL/GenBank/DDBJ whole genome shotgun (WGS) entry which is preliminary data.</text>
</comment>
<dbReference type="SUPFAM" id="SSF49879">
    <property type="entry name" value="SMAD/FHA domain"/>
    <property type="match status" value="1"/>
</dbReference>
<dbReference type="InterPro" id="IPR046883">
    <property type="entry name" value="T6SS_FHA_C"/>
</dbReference>
<protein>
    <submittedName>
        <fullName evidence="4">FHA domain protein</fullName>
    </submittedName>
</protein>
<evidence type="ECO:0000313" key="4">
    <source>
        <dbReference type="EMBL" id="PXX45357.1"/>
    </source>
</evidence>
<sequence>MIKIAVVSYNNEAPDTPVFAVFGPEPATIGRNVENFLALPDPKHFVSRTQAHVWSTGGQHFINNLSLANPVSINGKEIKAETAFEIHPGDEIQIGLYVLRAEAAEAAAASDAAQAVVETAASVPAVPESATDSIEVKAVEEDKPQPQAITPTAPTTSVAKEESTVQPPQFLLRPEAVSQPVEIVAGPISKPVPQAEVAANDGHANKAETAKAVGNANELIQAFLQGAGLQQLNLASGLTVELMETLGKFMAASVQGAMEELSQRALLKREVKAEVTMVVLRENNPLKFFPDSKTVLTQMLRKKMPGFMAPAEAMEDAFFDIRTHQMGVAAGNKAVTEAILKNLQPAHVEAQLGTPGLLDQINPARRKAAMWDQFSELFDTISSGKKDEFQALFGKEFLLAYEKEVEKAEQNR</sequence>
<dbReference type="Pfam" id="PF20232">
    <property type="entry name" value="T6SS_FHA_C"/>
    <property type="match status" value="1"/>
</dbReference>
<name>A0A318JBC4_9BURK</name>
<dbReference type="Proteomes" id="UP000247792">
    <property type="component" value="Unassembled WGS sequence"/>
</dbReference>
<dbReference type="NCBIfam" id="TIGR03354">
    <property type="entry name" value="VI_FHA"/>
    <property type="match status" value="1"/>
</dbReference>
<evidence type="ECO:0000259" key="2">
    <source>
        <dbReference type="Pfam" id="PF00498"/>
    </source>
</evidence>
<feature type="domain" description="FHA" evidence="2">
    <location>
        <begin position="28"/>
        <end position="95"/>
    </location>
</feature>
<dbReference type="CDD" id="cd00060">
    <property type="entry name" value="FHA"/>
    <property type="match status" value="1"/>
</dbReference>
<evidence type="ECO:0000259" key="3">
    <source>
        <dbReference type="Pfam" id="PF20232"/>
    </source>
</evidence>